<dbReference type="AlphaFoldDB" id="A0A0G4NRY8"/>
<dbReference type="GO" id="GO:0006425">
    <property type="term" value="P:glutaminyl-tRNA aminoacylation"/>
    <property type="evidence" value="ECO:0007669"/>
    <property type="project" value="TreeGrafter"/>
</dbReference>
<feature type="domain" description="Glutamyl/glutaminyl-tRNA synthetase class Ib catalytic" evidence="6">
    <location>
        <begin position="1"/>
        <end position="76"/>
    </location>
</feature>
<evidence type="ECO:0000256" key="3">
    <source>
        <dbReference type="ARBA" id="ARBA00022840"/>
    </source>
</evidence>
<accession>A0A0G4NRY8</accession>
<dbReference type="Gene3D" id="3.40.50.620">
    <property type="entry name" value="HUPs"/>
    <property type="match status" value="1"/>
</dbReference>
<dbReference type="InterPro" id="IPR014729">
    <property type="entry name" value="Rossmann-like_a/b/a_fold"/>
</dbReference>
<evidence type="ECO:0000256" key="4">
    <source>
        <dbReference type="ARBA" id="ARBA00022917"/>
    </source>
</evidence>
<keyword evidence="5" id="KW-0030">Aminoacyl-tRNA synthetase</keyword>
<keyword evidence="3" id="KW-0067">ATP-binding</keyword>
<evidence type="ECO:0000256" key="1">
    <source>
        <dbReference type="ARBA" id="ARBA00022598"/>
    </source>
</evidence>
<organism evidence="7 8">
    <name type="scientific">Verticillium longisporum</name>
    <name type="common">Verticillium dahliae var. longisporum</name>
    <dbReference type="NCBI Taxonomy" id="100787"/>
    <lineage>
        <taxon>Eukaryota</taxon>
        <taxon>Fungi</taxon>
        <taxon>Dikarya</taxon>
        <taxon>Ascomycota</taxon>
        <taxon>Pezizomycotina</taxon>
        <taxon>Sordariomycetes</taxon>
        <taxon>Hypocreomycetidae</taxon>
        <taxon>Glomerellales</taxon>
        <taxon>Plectosphaerellaceae</taxon>
        <taxon>Verticillium</taxon>
    </lineage>
</organism>
<protein>
    <recommendedName>
        <fullName evidence="6">Glutamyl/glutaminyl-tRNA synthetase class Ib catalytic domain-containing protein</fullName>
    </recommendedName>
</protein>
<name>A0A0G4NRY8_VERLO</name>
<evidence type="ECO:0000313" key="8">
    <source>
        <dbReference type="Proteomes" id="UP000045706"/>
    </source>
</evidence>
<evidence type="ECO:0000256" key="5">
    <source>
        <dbReference type="ARBA" id="ARBA00023146"/>
    </source>
</evidence>
<evidence type="ECO:0000313" key="7">
    <source>
        <dbReference type="EMBL" id="CRK49116.1"/>
    </source>
</evidence>
<dbReference type="Pfam" id="PF00749">
    <property type="entry name" value="tRNA-synt_1c"/>
    <property type="match status" value="1"/>
</dbReference>
<reference evidence="8" key="1">
    <citation type="submission" date="2015-05" db="EMBL/GenBank/DDBJ databases">
        <authorList>
            <person name="Fogelqvist Johan"/>
        </authorList>
    </citation>
    <scope>NUCLEOTIDE SEQUENCE [LARGE SCALE GENOMIC DNA]</scope>
</reference>
<evidence type="ECO:0000256" key="2">
    <source>
        <dbReference type="ARBA" id="ARBA00022741"/>
    </source>
</evidence>
<gene>
    <name evidence="7" type="ORF">BN1723_020738</name>
</gene>
<feature type="non-terminal residue" evidence="7">
    <location>
        <position position="76"/>
    </location>
</feature>
<dbReference type="GO" id="GO:0005524">
    <property type="term" value="F:ATP binding"/>
    <property type="evidence" value="ECO:0007669"/>
    <property type="project" value="UniProtKB-KW"/>
</dbReference>
<dbReference type="PANTHER" id="PTHR43097">
    <property type="entry name" value="GLUTAMINE-TRNA LIGASE"/>
    <property type="match status" value="1"/>
</dbReference>
<dbReference type="GO" id="GO:0004819">
    <property type="term" value="F:glutamine-tRNA ligase activity"/>
    <property type="evidence" value="ECO:0007669"/>
    <property type="project" value="TreeGrafter"/>
</dbReference>
<proteinExistence type="predicted"/>
<dbReference type="SUPFAM" id="SSF52374">
    <property type="entry name" value="Nucleotidylyl transferase"/>
    <property type="match status" value="1"/>
</dbReference>
<feature type="non-terminal residue" evidence="7">
    <location>
        <position position="1"/>
    </location>
</feature>
<dbReference type="PANTHER" id="PTHR43097:SF4">
    <property type="entry name" value="GLUTAMINE--TRNA LIGASE"/>
    <property type="match status" value="1"/>
</dbReference>
<dbReference type="InterPro" id="IPR020058">
    <property type="entry name" value="Glu/Gln-tRNA-synth_Ib_cat-dom"/>
</dbReference>
<sequence>VNFGFAKYHGGQCLLRYDDTNPEKEEEKYFTAIKDMVTWLGFTPAKITHSSDYFQQLYDLAEKMINLEKAYVCFCP</sequence>
<dbReference type="GO" id="GO:0005829">
    <property type="term" value="C:cytosol"/>
    <property type="evidence" value="ECO:0007669"/>
    <property type="project" value="TreeGrafter"/>
</dbReference>
<dbReference type="Proteomes" id="UP000045706">
    <property type="component" value="Unassembled WGS sequence"/>
</dbReference>
<dbReference type="EMBL" id="CVQI01038304">
    <property type="protein sequence ID" value="CRK49116.1"/>
    <property type="molecule type" value="Genomic_DNA"/>
</dbReference>
<keyword evidence="2" id="KW-0547">Nucleotide-binding</keyword>
<evidence type="ECO:0000259" key="6">
    <source>
        <dbReference type="Pfam" id="PF00749"/>
    </source>
</evidence>
<keyword evidence="4" id="KW-0648">Protein biosynthesis</keyword>
<keyword evidence="1" id="KW-0436">Ligase</keyword>
<dbReference type="InterPro" id="IPR050132">
    <property type="entry name" value="Gln/Glu-tRNA_Ligase"/>
</dbReference>